<dbReference type="Pfam" id="PF00881">
    <property type="entry name" value="Nitroreductase"/>
    <property type="match status" value="1"/>
</dbReference>
<keyword evidence="2" id="KW-0560">Oxidoreductase</keyword>
<comment type="caution">
    <text evidence="4">The sequence shown here is derived from an EMBL/GenBank/DDBJ whole genome shotgun (WGS) entry which is preliminary data.</text>
</comment>
<evidence type="ECO:0000313" key="4">
    <source>
        <dbReference type="EMBL" id="MST80573.1"/>
    </source>
</evidence>
<organism evidence="4 5">
    <name type="scientific">Lactobacillus equicursoris</name>
    <dbReference type="NCBI Taxonomy" id="420645"/>
    <lineage>
        <taxon>Bacteria</taxon>
        <taxon>Bacillati</taxon>
        <taxon>Bacillota</taxon>
        <taxon>Bacilli</taxon>
        <taxon>Lactobacillales</taxon>
        <taxon>Lactobacillaceae</taxon>
        <taxon>Lactobacillus</taxon>
    </lineage>
</organism>
<dbReference type="EMBL" id="VUMW01000036">
    <property type="protein sequence ID" value="MST80573.1"/>
    <property type="molecule type" value="Genomic_DNA"/>
</dbReference>
<dbReference type="Gene3D" id="3.40.109.10">
    <property type="entry name" value="NADH Oxidase"/>
    <property type="match status" value="1"/>
</dbReference>
<feature type="domain" description="Nitroreductase" evidence="3">
    <location>
        <begin position="7"/>
        <end position="195"/>
    </location>
</feature>
<accession>A0A844FQU6</accession>
<dbReference type="PANTHER" id="PTHR43673:SF10">
    <property type="entry name" value="NADH DEHYDROGENASE_NAD(P)H NITROREDUCTASE XCC3605-RELATED"/>
    <property type="match status" value="1"/>
</dbReference>
<dbReference type="InterPro" id="IPR029479">
    <property type="entry name" value="Nitroreductase"/>
</dbReference>
<protein>
    <submittedName>
        <fullName evidence="4">Nitroreductase</fullName>
    </submittedName>
</protein>
<evidence type="ECO:0000256" key="2">
    <source>
        <dbReference type="ARBA" id="ARBA00023002"/>
    </source>
</evidence>
<name>A0A844FQU6_9LACO</name>
<dbReference type="GO" id="GO:0016491">
    <property type="term" value="F:oxidoreductase activity"/>
    <property type="evidence" value="ECO:0007669"/>
    <property type="project" value="UniProtKB-KW"/>
</dbReference>
<comment type="similarity">
    <text evidence="1">Belongs to the nitroreductase family.</text>
</comment>
<dbReference type="RefSeq" id="WP_154487490.1">
    <property type="nucleotide sequence ID" value="NZ_JAQYBB010000102.1"/>
</dbReference>
<evidence type="ECO:0000256" key="1">
    <source>
        <dbReference type="ARBA" id="ARBA00007118"/>
    </source>
</evidence>
<dbReference type="AlphaFoldDB" id="A0A844FQU6"/>
<dbReference type="InterPro" id="IPR000415">
    <property type="entry name" value="Nitroreductase-like"/>
</dbReference>
<dbReference type="CDD" id="cd02136">
    <property type="entry name" value="PnbA_NfnB-like"/>
    <property type="match status" value="1"/>
</dbReference>
<evidence type="ECO:0000313" key="5">
    <source>
        <dbReference type="Proteomes" id="UP000452141"/>
    </source>
</evidence>
<dbReference type="SUPFAM" id="SSF55469">
    <property type="entry name" value="FMN-dependent nitroreductase-like"/>
    <property type="match status" value="1"/>
</dbReference>
<gene>
    <name evidence="4" type="ORF">FYJ61_09005</name>
</gene>
<dbReference type="PANTHER" id="PTHR43673">
    <property type="entry name" value="NAD(P)H NITROREDUCTASE YDGI-RELATED"/>
    <property type="match status" value="1"/>
</dbReference>
<sequence length="220" mass="25184">MDTIEAIKSRHSVRYFDAAKEVSEADVKEIISLAGLAPSWVDSQPWRAYVAMGAMAQKVHQRHLENVEAGKTANPDWESWHRDEWDPYPRENMARHNDQSAEYLNTPELLDLRRNILQKNLYYAPVIVYLTIPKHSNKWSIYDLGSFAENLMLAAKAKGIDSMPAYEIVKYPSSVKEMMGIPDDQALAMGIALGYAKDHYVNGYQAPHRELDDFLTIRDK</sequence>
<reference evidence="4 5" key="1">
    <citation type="submission" date="2019-08" db="EMBL/GenBank/DDBJ databases">
        <title>In-depth cultivation of the pig gut microbiome towards novel bacterial diversity and tailored functional studies.</title>
        <authorList>
            <person name="Wylensek D."/>
            <person name="Hitch T.C.A."/>
            <person name="Clavel T."/>
        </authorList>
    </citation>
    <scope>NUCLEOTIDE SEQUENCE [LARGE SCALE GENOMIC DNA]</scope>
    <source>
        <strain evidence="4 5">WCA-470BD-2E</strain>
    </source>
</reference>
<dbReference type="Proteomes" id="UP000452141">
    <property type="component" value="Unassembled WGS sequence"/>
</dbReference>
<proteinExistence type="inferred from homology"/>
<evidence type="ECO:0000259" key="3">
    <source>
        <dbReference type="Pfam" id="PF00881"/>
    </source>
</evidence>